<dbReference type="AlphaFoldDB" id="A0A923E4S3"/>
<keyword evidence="2" id="KW-1185">Reference proteome</keyword>
<organism evidence="1 2">
    <name type="scientific">Clostridium tetanomorphum</name>
    <dbReference type="NCBI Taxonomy" id="1553"/>
    <lineage>
        <taxon>Bacteria</taxon>
        <taxon>Bacillati</taxon>
        <taxon>Bacillota</taxon>
        <taxon>Clostridia</taxon>
        <taxon>Eubacteriales</taxon>
        <taxon>Clostridiaceae</taxon>
        <taxon>Clostridium</taxon>
    </lineage>
</organism>
<accession>A0A923E4S3</accession>
<comment type="caution">
    <text evidence="1">The sequence shown here is derived from an EMBL/GenBank/DDBJ whole genome shotgun (WGS) entry which is preliminary data.</text>
</comment>
<evidence type="ECO:0000313" key="1">
    <source>
        <dbReference type="EMBL" id="MBC2396420.1"/>
    </source>
</evidence>
<sequence>MYIEPYSKDKKDLWNDLIDKGKNTHFMFNRNYMDYHSHRFIDRSLMFFKNRKLIAILPANINLKEDKKWELVSHGGLTFGGMVCDTSVTTGQMIKIFNSIIKYCRENNISNIIYKPIPYIYNKIPSDEDLYALFRCGFKLIKRDLSSTIYLNEKLKLSKGRKYAVNKALKNELQVERSFDFKEFMELEYRVLKEKYNKEPVHTADEIKKLSLNFPENIKLFICHKNKEILAGTIIYENLNIAHTQYMAVSKQGEKCGALDIIIYDLINKYYKDKIYFDFGISTENNGLYLNEGLIRQKEMFGGRAVAYDCYELTL</sequence>
<dbReference type="Gene3D" id="3.40.630.30">
    <property type="match status" value="1"/>
</dbReference>
<evidence type="ECO:0000313" key="2">
    <source>
        <dbReference type="Proteomes" id="UP000563151"/>
    </source>
</evidence>
<gene>
    <name evidence="1" type="ORF">HGG79_01325</name>
</gene>
<dbReference type="Proteomes" id="UP000563151">
    <property type="component" value="Unassembled WGS sequence"/>
</dbReference>
<proteinExistence type="predicted"/>
<dbReference type="InterPro" id="IPR016181">
    <property type="entry name" value="Acyl_CoA_acyltransferase"/>
</dbReference>
<name>A0A923E4S3_CLOTT</name>
<reference evidence="1 2" key="1">
    <citation type="submission" date="2020-04" db="EMBL/GenBank/DDBJ databases">
        <title>Genomic insights into acetone-butanol-ethanol (ABE) fermentation by sequencing solventogenic clostridia strains.</title>
        <authorList>
            <person name="Brown S."/>
        </authorList>
    </citation>
    <scope>NUCLEOTIDE SEQUENCE [LARGE SCALE GENOMIC DNA]</scope>
    <source>
        <strain evidence="1 2">DJ011</strain>
    </source>
</reference>
<dbReference type="SUPFAM" id="SSF55729">
    <property type="entry name" value="Acyl-CoA N-acyltransferases (Nat)"/>
    <property type="match status" value="1"/>
</dbReference>
<dbReference type="EMBL" id="JAAZWO010000001">
    <property type="protein sequence ID" value="MBC2396420.1"/>
    <property type="molecule type" value="Genomic_DNA"/>
</dbReference>
<protein>
    <submittedName>
        <fullName evidence="1">GNAT family N-acetyltransferase</fullName>
    </submittedName>
</protein>